<dbReference type="AlphaFoldDB" id="A0A4U6W9G6"/>
<gene>
    <name evidence="2" type="ORF">SEVIR_1G160350v2</name>
</gene>
<evidence type="ECO:0000313" key="3">
    <source>
        <dbReference type="Proteomes" id="UP000298652"/>
    </source>
</evidence>
<keyword evidence="3" id="KW-1185">Reference proteome</keyword>
<sequence length="53" mass="6055">MVGEHDMVERSISCSTRSGGSSNYRSKWIELFLVLLTVSCNMNNKLWSKCLNE</sequence>
<dbReference type="Proteomes" id="UP000298652">
    <property type="component" value="Chromosome 1"/>
</dbReference>
<organism evidence="2 3">
    <name type="scientific">Setaria viridis</name>
    <name type="common">Green bristlegrass</name>
    <name type="synonym">Setaria italica subsp. viridis</name>
    <dbReference type="NCBI Taxonomy" id="4556"/>
    <lineage>
        <taxon>Eukaryota</taxon>
        <taxon>Viridiplantae</taxon>
        <taxon>Streptophyta</taxon>
        <taxon>Embryophyta</taxon>
        <taxon>Tracheophyta</taxon>
        <taxon>Spermatophyta</taxon>
        <taxon>Magnoliopsida</taxon>
        <taxon>Liliopsida</taxon>
        <taxon>Poales</taxon>
        <taxon>Poaceae</taxon>
        <taxon>PACMAD clade</taxon>
        <taxon>Panicoideae</taxon>
        <taxon>Panicodae</taxon>
        <taxon>Paniceae</taxon>
        <taxon>Cenchrinae</taxon>
        <taxon>Setaria</taxon>
    </lineage>
</organism>
<dbReference type="Gramene" id="TKW39161">
    <property type="protein sequence ID" value="TKW39161"/>
    <property type="gene ID" value="SEVIR_1G160350v2"/>
</dbReference>
<feature type="region of interest" description="Disordered" evidence="1">
    <location>
        <begin position="1"/>
        <end position="22"/>
    </location>
</feature>
<evidence type="ECO:0000256" key="1">
    <source>
        <dbReference type="SAM" id="MobiDB-lite"/>
    </source>
</evidence>
<proteinExistence type="predicted"/>
<dbReference type="EMBL" id="CM016552">
    <property type="protein sequence ID" value="TKW39161.1"/>
    <property type="molecule type" value="Genomic_DNA"/>
</dbReference>
<protein>
    <submittedName>
        <fullName evidence="2">Uncharacterized protein</fullName>
    </submittedName>
</protein>
<accession>A0A4U6W9G6</accession>
<name>A0A4U6W9G6_SETVI</name>
<feature type="compositionally biased region" description="Low complexity" evidence="1">
    <location>
        <begin position="10"/>
        <end position="22"/>
    </location>
</feature>
<reference evidence="2" key="1">
    <citation type="submission" date="2019-03" db="EMBL/GenBank/DDBJ databases">
        <title>WGS assembly of Setaria viridis.</title>
        <authorList>
            <person name="Huang P."/>
            <person name="Jenkins J."/>
            <person name="Grimwood J."/>
            <person name="Barry K."/>
            <person name="Healey A."/>
            <person name="Mamidi S."/>
            <person name="Sreedasyam A."/>
            <person name="Shu S."/>
            <person name="Feldman M."/>
            <person name="Wu J."/>
            <person name="Yu Y."/>
            <person name="Chen C."/>
            <person name="Johnson J."/>
            <person name="Rokhsar D."/>
            <person name="Baxter I."/>
            <person name="Schmutz J."/>
            <person name="Brutnell T."/>
            <person name="Kellogg E."/>
        </authorList>
    </citation>
    <scope>NUCLEOTIDE SEQUENCE [LARGE SCALE GENOMIC DNA]</scope>
</reference>
<evidence type="ECO:0000313" key="2">
    <source>
        <dbReference type="EMBL" id="TKW39161.1"/>
    </source>
</evidence>